<evidence type="ECO:0000313" key="2">
    <source>
        <dbReference type="Proteomes" id="UP000598820"/>
    </source>
</evidence>
<sequence length="165" mass="19136">MAKSKLTIICLFIQCLACSQADRSNPQETVLASPLEGSWELVENRVKGELVMPQRYPQQFKIFHDGFFSYLMYKPDGSFYNAGAGTYLVEGNRFKEKFLYYSDTVYVGSSDWQEWKLEGDTLYFYGFSRRSTKVAGMLHRSGDKISSWKNEFGLDVICSRRLWHV</sequence>
<keyword evidence="2" id="KW-1185">Reference proteome</keyword>
<proteinExistence type="predicted"/>
<dbReference type="AlphaFoldDB" id="A0A926Y091"/>
<protein>
    <submittedName>
        <fullName evidence="1">Uncharacterized protein</fullName>
    </submittedName>
</protein>
<evidence type="ECO:0000313" key="1">
    <source>
        <dbReference type="EMBL" id="MBD2701133.1"/>
    </source>
</evidence>
<gene>
    <name evidence="1" type="ORF">IC229_10840</name>
</gene>
<dbReference type="EMBL" id="JACWZY010000007">
    <property type="protein sequence ID" value="MBD2701133.1"/>
    <property type="molecule type" value="Genomic_DNA"/>
</dbReference>
<name>A0A926Y091_9BACT</name>
<organism evidence="1 2">
    <name type="scientific">Spirosoma profusum</name>
    <dbReference type="NCBI Taxonomy" id="2771354"/>
    <lineage>
        <taxon>Bacteria</taxon>
        <taxon>Pseudomonadati</taxon>
        <taxon>Bacteroidota</taxon>
        <taxon>Cytophagia</taxon>
        <taxon>Cytophagales</taxon>
        <taxon>Cytophagaceae</taxon>
        <taxon>Spirosoma</taxon>
    </lineage>
</organism>
<comment type="caution">
    <text evidence="1">The sequence shown here is derived from an EMBL/GenBank/DDBJ whole genome shotgun (WGS) entry which is preliminary data.</text>
</comment>
<dbReference type="Proteomes" id="UP000598820">
    <property type="component" value="Unassembled WGS sequence"/>
</dbReference>
<dbReference type="RefSeq" id="WP_190886986.1">
    <property type="nucleotide sequence ID" value="NZ_JACWZY010000007.1"/>
</dbReference>
<accession>A0A926Y091</accession>
<reference evidence="1" key="1">
    <citation type="submission" date="2020-09" db="EMBL/GenBank/DDBJ databases">
        <authorList>
            <person name="Kim M.K."/>
        </authorList>
    </citation>
    <scope>NUCLEOTIDE SEQUENCE</scope>
    <source>
        <strain evidence="1">BT702</strain>
    </source>
</reference>